<dbReference type="GO" id="GO:0016740">
    <property type="term" value="F:transferase activity"/>
    <property type="evidence" value="ECO:0007669"/>
    <property type="project" value="UniProtKB-KW"/>
</dbReference>
<dbReference type="Pfam" id="PF01636">
    <property type="entry name" value="APH"/>
    <property type="match status" value="1"/>
</dbReference>
<evidence type="ECO:0000259" key="1">
    <source>
        <dbReference type="Pfam" id="PF01636"/>
    </source>
</evidence>
<protein>
    <submittedName>
        <fullName evidence="2">Aminoglycoside phosphotransferase family protein</fullName>
        <ecNumber evidence="2">2.7.1.-</ecNumber>
    </submittedName>
</protein>
<comment type="caution">
    <text evidence="2">The sequence shown here is derived from an EMBL/GenBank/DDBJ whole genome shotgun (WGS) entry which is preliminary data.</text>
</comment>
<dbReference type="InterPro" id="IPR011009">
    <property type="entry name" value="Kinase-like_dom_sf"/>
</dbReference>
<dbReference type="Proteomes" id="UP001595847">
    <property type="component" value="Unassembled WGS sequence"/>
</dbReference>
<dbReference type="EMBL" id="JBHSBH010000007">
    <property type="protein sequence ID" value="MFC3996317.1"/>
    <property type="molecule type" value="Genomic_DNA"/>
</dbReference>
<accession>A0ABV8FKG0</accession>
<gene>
    <name evidence="2" type="ORF">ACFOVU_10350</name>
</gene>
<dbReference type="InterPro" id="IPR002575">
    <property type="entry name" value="Aminoglycoside_PTrfase"/>
</dbReference>
<organism evidence="2 3">
    <name type="scientific">Nocardiopsis sediminis</name>
    <dbReference type="NCBI Taxonomy" id="1778267"/>
    <lineage>
        <taxon>Bacteria</taxon>
        <taxon>Bacillati</taxon>
        <taxon>Actinomycetota</taxon>
        <taxon>Actinomycetes</taxon>
        <taxon>Streptosporangiales</taxon>
        <taxon>Nocardiopsidaceae</taxon>
        <taxon>Nocardiopsis</taxon>
    </lineage>
</organism>
<sequence>MDARVAAGPIAGAFGLGALTEAPAAVGQPGAARWKFTTESGSYLVKRLWAGEDPPWWRHVAAKMDFERRVRSATPIVTARPVEPERPAFGCAARVGEQGVFRAYEWLDHRDPGSADDLTDWVARTLVALHGVAPAETGLGSAWDCFGVYPEATWRGWITAASDLDRAWAGPLGDHMDTVLGLSKRLTAAWERADDRVATHGDFEPYNVLITADGPALVDWESVCYESATMEAGRAALAFGGSDPQRVAAILRAYREAGGRPVDLGPDRFLRTSALTLCHITELVRVSLGELPPSGWMDAARLDAEIADRIRRLPGEVAALTRLADHIGAL</sequence>
<evidence type="ECO:0000313" key="2">
    <source>
        <dbReference type="EMBL" id="MFC3996317.1"/>
    </source>
</evidence>
<keyword evidence="2" id="KW-0808">Transferase</keyword>
<dbReference type="EC" id="2.7.1.-" evidence="2"/>
<name>A0ABV8FKG0_9ACTN</name>
<feature type="domain" description="Aminoglycoside phosphotransferase" evidence="1">
    <location>
        <begin position="33"/>
        <end position="258"/>
    </location>
</feature>
<dbReference type="SUPFAM" id="SSF56112">
    <property type="entry name" value="Protein kinase-like (PK-like)"/>
    <property type="match status" value="1"/>
</dbReference>
<evidence type="ECO:0000313" key="3">
    <source>
        <dbReference type="Proteomes" id="UP001595847"/>
    </source>
</evidence>
<proteinExistence type="predicted"/>
<dbReference type="RefSeq" id="WP_378532258.1">
    <property type="nucleotide sequence ID" value="NZ_JBHSBH010000007.1"/>
</dbReference>
<reference evidence="3" key="1">
    <citation type="journal article" date="2019" name="Int. J. Syst. Evol. Microbiol.">
        <title>The Global Catalogue of Microorganisms (GCM) 10K type strain sequencing project: providing services to taxonomists for standard genome sequencing and annotation.</title>
        <authorList>
            <consortium name="The Broad Institute Genomics Platform"/>
            <consortium name="The Broad Institute Genome Sequencing Center for Infectious Disease"/>
            <person name="Wu L."/>
            <person name="Ma J."/>
        </authorList>
    </citation>
    <scope>NUCLEOTIDE SEQUENCE [LARGE SCALE GENOMIC DNA]</scope>
    <source>
        <strain evidence="3">TBRC 1826</strain>
    </source>
</reference>
<dbReference type="Gene3D" id="3.90.1200.10">
    <property type="match status" value="1"/>
</dbReference>
<keyword evidence="3" id="KW-1185">Reference proteome</keyword>